<keyword evidence="1" id="KW-0805">Transcription regulation</keyword>
<dbReference type="SUPFAM" id="SSF51306">
    <property type="entry name" value="LexA/Signal peptidase"/>
    <property type="match status" value="1"/>
</dbReference>
<dbReference type="PROSITE" id="PS50943">
    <property type="entry name" value="HTH_CROC1"/>
    <property type="match status" value="1"/>
</dbReference>
<feature type="domain" description="HTH cro/C1-type" evidence="4">
    <location>
        <begin position="22"/>
        <end position="57"/>
    </location>
</feature>
<keyword evidence="3" id="KW-0804">Transcription</keyword>
<evidence type="ECO:0000256" key="3">
    <source>
        <dbReference type="ARBA" id="ARBA00023163"/>
    </source>
</evidence>
<evidence type="ECO:0000256" key="2">
    <source>
        <dbReference type="ARBA" id="ARBA00023125"/>
    </source>
</evidence>
<dbReference type="CDD" id="cd00093">
    <property type="entry name" value="HTH_XRE"/>
    <property type="match status" value="1"/>
</dbReference>
<accession>A0A5E5AK88</accession>
<dbReference type="PANTHER" id="PTHR40661:SF1">
    <property type="entry name" value="HTH CRO_C1-TYPE DOMAIN-CONTAINING PROTEIN"/>
    <property type="match status" value="1"/>
</dbReference>
<organism evidence="5 6">
    <name type="scientific">Pandoraea captiosa</name>
    <dbReference type="NCBI Taxonomy" id="2508302"/>
    <lineage>
        <taxon>Bacteria</taxon>
        <taxon>Pseudomonadati</taxon>
        <taxon>Pseudomonadota</taxon>
        <taxon>Betaproteobacteria</taxon>
        <taxon>Burkholderiales</taxon>
        <taxon>Burkholderiaceae</taxon>
        <taxon>Pandoraea</taxon>
    </lineage>
</organism>
<dbReference type="AlphaFoldDB" id="A0A5E5AK88"/>
<evidence type="ECO:0000256" key="1">
    <source>
        <dbReference type="ARBA" id="ARBA00023015"/>
    </source>
</evidence>
<protein>
    <submittedName>
        <fullName evidence="5">Repressor</fullName>
    </submittedName>
</protein>
<dbReference type="Gene3D" id="1.10.260.40">
    <property type="entry name" value="lambda repressor-like DNA-binding domains"/>
    <property type="match status" value="1"/>
</dbReference>
<dbReference type="InterPro" id="IPR039418">
    <property type="entry name" value="LexA-like"/>
</dbReference>
<evidence type="ECO:0000313" key="5">
    <source>
        <dbReference type="EMBL" id="VVE74191.1"/>
    </source>
</evidence>
<dbReference type="InterPro" id="IPR010982">
    <property type="entry name" value="Lambda_DNA-bd_dom_sf"/>
</dbReference>
<proteinExistence type="predicted"/>
<keyword evidence="2" id="KW-0238">DNA-binding</keyword>
<dbReference type="GO" id="GO:0003677">
    <property type="term" value="F:DNA binding"/>
    <property type="evidence" value="ECO:0007669"/>
    <property type="project" value="UniProtKB-KW"/>
</dbReference>
<reference evidence="5 6" key="1">
    <citation type="submission" date="2019-08" db="EMBL/GenBank/DDBJ databases">
        <authorList>
            <person name="Peeters C."/>
        </authorList>
    </citation>
    <scope>NUCLEOTIDE SEQUENCE [LARGE SCALE GENOMIC DNA]</scope>
    <source>
        <strain evidence="5 6">LMG 31118</strain>
    </source>
</reference>
<evidence type="ECO:0000313" key="6">
    <source>
        <dbReference type="Proteomes" id="UP000414136"/>
    </source>
</evidence>
<evidence type="ECO:0000259" key="4">
    <source>
        <dbReference type="PROSITE" id="PS50943"/>
    </source>
</evidence>
<dbReference type="InterPro" id="IPR036286">
    <property type="entry name" value="LexA/Signal_pep-like_sf"/>
</dbReference>
<dbReference type="PANTHER" id="PTHR40661">
    <property type="match status" value="1"/>
</dbReference>
<name>A0A5E5AK88_9BURK</name>
<sequence length="227" mass="25034">MNRRGVNGNSLAVELEKRGTPVPQPTIFRILSGESRDPRTSSLQPIAEFFGVTVADLRDHDFVSTGYKSVGGLKPGMHSVVSADDTDEPTGAIPYWSAKGSCGGGSLNYEEMAKGHLIKEASFFKKYNLKPENAVAVYADGNSMADFIVDGDIVIFDRSKNEPRSGKIFLIDHPDGLRIKQLRRQVDGSWVLESRNPDKRNYPDELIPEGRGELLKLCGEFVYRQGG</sequence>
<dbReference type="Gene3D" id="2.10.109.10">
    <property type="entry name" value="Umud Fragment, subunit A"/>
    <property type="match status" value="1"/>
</dbReference>
<keyword evidence="6" id="KW-1185">Reference proteome</keyword>
<dbReference type="InterPro" id="IPR001387">
    <property type="entry name" value="Cro/C1-type_HTH"/>
</dbReference>
<dbReference type="Pfam" id="PF00717">
    <property type="entry name" value="Peptidase_S24"/>
    <property type="match status" value="1"/>
</dbReference>
<dbReference type="EMBL" id="CABPSQ010000013">
    <property type="protein sequence ID" value="VVE74191.1"/>
    <property type="molecule type" value="Genomic_DNA"/>
</dbReference>
<dbReference type="InterPro" id="IPR015927">
    <property type="entry name" value="Peptidase_S24_S26A/B/C"/>
</dbReference>
<dbReference type="Proteomes" id="UP000414136">
    <property type="component" value="Unassembled WGS sequence"/>
</dbReference>
<gene>
    <name evidence="5" type="ORF">PCA31118_04699</name>
</gene>
<dbReference type="CDD" id="cd06529">
    <property type="entry name" value="S24_LexA-like"/>
    <property type="match status" value="1"/>
</dbReference>